<keyword evidence="4" id="KW-1185">Reference proteome</keyword>
<dbReference type="PANTHER" id="PTHR46797:SF1">
    <property type="entry name" value="METHYLPHOSPHONATE SYNTHASE"/>
    <property type="match status" value="1"/>
</dbReference>
<dbReference type="CDD" id="cd00093">
    <property type="entry name" value="HTH_XRE"/>
    <property type="match status" value="1"/>
</dbReference>
<dbReference type="AlphaFoldDB" id="A0A892ZM71"/>
<dbReference type="Gene3D" id="2.10.109.10">
    <property type="entry name" value="Umud Fragment, subunit A"/>
    <property type="match status" value="1"/>
</dbReference>
<dbReference type="GO" id="GO:0003677">
    <property type="term" value="F:DNA binding"/>
    <property type="evidence" value="ECO:0007669"/>
    <property type="project" value="UniProtKB-KW"/>
</dbReference>
<keyword evidence="1" id="KW-0238">DNA-binding</keyword>
<dbReference type="Proteomes" id="UP000653156">
    <property type="component" value="Chromosome"/>
</dbReference>
<dbReference type="PROSITE" id="PS50943">
    <property type="entry name" value="HTH_CROC1"/>
    <property type="match status" value="1"/>
</dbReference>
<dbReference type="InterPro" id="IPR010982">
    <property type="entry name" value="Lambda_DNA-bd_dom_sf"/>
</dbReference>
<sequence length="211" mass="24172">MEIGLNIRARRKQLKMTLEQLANEIGSDSGNLSRIERGQQDITTEKLQVIARALNCTASELVTTEVTPPPSLPLGYTRVPVLNEKQILEWDKIFCHINHFEFKDWLITDIGIPAHSFSWTINDLSMSPDFEIGDRIIIHPKIRPSAGDYVIGINPQGCVIFRKFRDRGVGDDGVQIFELFPQNLDFVAYLSSRDKIELLGVMVEHRKYRHR</sequence>
<dbReference type="GO" id="GO:0003700">
    <property type="term" value="F:DNA-binding transcription factor activity"/>
    <property type="evidence" value="ECO:0007669"/>
    <property type="project" value="TreeGrafter"/>
</dbReference>
<evidence type="ECO:0000259" key="2">
    <source>
        <dbReference type="PROSITE" id="PS50943"/>
    </source>
</evidence>
<evidence type="ECO:0000256" key="1">
    <source>
        <dbReference type="ARBA" id="ARBA00023125"/>
    </source>
</evidence>
<gene>
    <name evidence="3" type="ORF">JQU52_05725</name>
</gene>
<dbReference type="Pfam" id="PF01381">
    <property type="entry name" value="HTH_3"/>
    <property type="match status" value="1"/>
</dbReference>
<evidence type="ECO:0000313" key="3">
    <source>
        <dbReference type="EMBL" id="QRQ82877.1"/>
    </source>
</evidence>
<dbReference type="SMART" id="SM00530">
    <property type="entry name" value="HTH_XRE"/>
    <property type="match status" value="1"/>
</dbReference>
<name>A0A892ZM71_9NEIS</name>
<dbReference type="SUPFAM" id="SSF47413">
    <property type="entry name" value="lambda repressor-like DNA-binding domains"/>
    <property type="match status" value="1"/>
</dbReference>
<feature type="domain" description="HTH cro/C1-type" evidence="2">
    <location>
        <begin position="7"/>
        <end position="61"/>
    </location>
</feature>
<reference evidence="3" key="1">
    <citation type="submission" date="2021-02" db="EMBL/GenBank/DDBJ databases">
        <title>Neisseriaceae sp. 26B isolated from the cloaca of a Common Toad-headed Turtle (Mesoclemmys nasuta).</title>
        <authorList>
            <person name="Spergser J."/>
            <person name="Busse H.-J."/>
        </authorList>
    </citation>
    <scope>NUCLEOTIDE SEQUENCE</scope>
    <source>
        <strain evidence="3">26B</strain>
    </source>
</reference>
<dbReference type="RefSeq" id="WP_230340172.1">
    <property type="nucleotide sequence ID" value="NZ_CP069798.1"/>
</dbReference>
<accession>A0A892ZM71</accession>
<dbReference type="PANTHER" id="PTHR46797">
    <property type="entry name" value="HTH-TYPE TRANSCRIPTIONAL REGULATOR"/>
    <property type="match status" value="1"/>
</dbReference>
<protein>
    <submittedName>
        <fullName evidence="3">Helix-turn-helix domain-containing protein</fullName>
    </submittedName>
</protein>
<dbReference type="EMBL" id="CP069798">
    <property type="protein sequence ID" value="QRQ82877.1"/>
    <property type="molecule type" value="Genomic_DNA"/>
</dbReference>
<evidence type="ECO:0000313" key="4">
    <source>
        <dbReference type="Proteomes" id="UP000653156"/>
    </source>
</evidence>
<dbReference type="KEGG" id="ptes:JQU52_05725"/>
<organism evidence="3 4">
    <name type="scientific">Paralysiella testudinis</name>
    <dbReference type="NCBI Taxonomy" id="2809020"/>
    <lineage>
        <taxon>Bacteria</taxon>
        <taxon>Pseudomonadati</taxon>
        <taxon>Pseudomonadota</taxon>
        <taxon>Betaproteobacteria</taxon>
        <taxon>Neisseriales</taxon>
        <taxon>Neisseriaceae</taxon>
        <taxon>Paralysiella</taxon>
    </lineage>
</organism>
<dbReference type="SUPFAM" id="SSF51306">
    <property type="entry name" value="LexA/Signal peptidase"/>
    <property type="match status" value="1"/>
</dbReference>
<dbReference type="InterPro" id="IPR036286">
    <property type="entry name" value="LexA/Signal_pep-like_sf"/>
</dbReference>
<dbReference type="InterPro" id="IPR001387">
    <property type="entry name" value="Cro/C1-type_HTH"/>
</dbReference>
<dbReference type="Gene3D" id="1.10.260.40">
    <property type="entry name" value="lambda repressor-like DNA-binding domains"/>
    <property type="match status" value="1"/>
</dbReference>
<dbReference type="InterPro" id="IPR050807">
    <property type="entry name" value="TransReg_Diox_bact_type"/>
</dbReference>
<dbReference type="GO" id="GO:0005829">
    <property type="term" value="C:cytosol"/>
    <property type="evidence" value="ECO:0007669"/>
    <property type="project" value="TreeGrafter"/>
</dbReference>
<proteinExistence type="predicted"/>